<name>A0A0V0Q909_PSEPJ</name>
<evidence type="ECO:0000313" key="1">
    <source>
        <dbReference type="EMBL" id="KRW98738.1"/>
    </source>
</evidence>
<dbReference type="InParanoid" id="A0A0V0Q909"/>
<dbReference type="AlphaFoldDB" id="A0A0V0Q909"/>
<dbReference type="EMBL" id="LDAU01000231">
    <property type="protein sequence ID" value="KRW98738.1"/>
    <property type="molecule type" value="Genomic_DNA"/>
</dbReference>
<dbReference type="Proteomes" id="UP000054937">
    <property type="component" value="Unassembled WGS sequence"/>
</dbReference>
<organism evidence="1 2">
    <name type="scientific">Pseudocohnilembus persalinus</name>
    <name type="common">Ciliate</name>
    <dbReference type="NCBI Taxonomy" id="266149"/>
    <lineage>
        <taxon>Eukaryota</taxon>
        <taxon>Sar</taxon>
        <taxon>Alveolata</taxon>
        <taxon>Ciliophora</taxon>
        <taxon>Intramacronucleata</taxon>
        <taxon>Oligohymenophorea</taxon>
        <taxon>Scuticociliatia</taxon>
        <taxon>Philasterida</taxon>
        <taxon>Pseudocohnilembidae</taxon>
        <taxon>Pseudocohnilembus</taxon>
    </lineage>
</organism>
<proteinExistence type="predicted"/>
<reference evidence="1 2" key="1">
    <citation type="journal article" date="2015" name="Sci. Rep.">
        <title>Genome of the facultative scuticociliatosis pathogen Pseudocohnilembus persalinus provides insight into its virulence through horizontal gene transfer.</title>
        <authorList>
            <person name="Xiong J."/>
            <person name="Wang G."/>
            <person name="Cheng J."/>
            <person name="Tian M."/>
            <person name="Pan X."/>
            <person name="Warren A."/>
            <person name="Jiang C."/>
            <person name="Yuan D."/>
            <person name="Miao W."/>
        </authorList>
    </citation>
    <scope>NUCLEOTIDE SEQUENCE [LARGE SCALE GENOMIC DNA]</scope>
    <source>
        <strain evidence="1">36N120E</strain>
    </source>
</reference>
<gene>
    <name evidence="1" type="ORF">PPERSA_03873</name>
</gene>
<protein>
    <submittedName>
        <fullName evidence="1">Uncharacterized protein</fullName>
    </submittedName>
</protein>
<comment type="caution">
    <text evidence="1">The sequence shown here is derived from an EMBL/GenBank/DDBJ whole genome shotgun (WGS) entry which is preliminary data.</text>
</comment>
<accession>A0A0V0Q909</accession>
<sequence>MFTPQKQYKKPSLSKKPEFLDNLQNFYSEKNVNLQKISYLQSYNQINQKKCQQSENSCNFLNSSNSGQTLKFYKIIYFQSGLFLDQHQNSISYQANTYNNTQENSNFNKNNLSAKVFLSDQKFIQKNNNFQQQFPIPEKNAKRFFVLSDPNIYIQNFEVMKMSNISLNSVYQQIQKNFPNDYENILIKSMEFYTFISQNQFTAYNTNLQFIIKILNEFSQPLHQIMSQITYNILCCFKLNYDQLIKSPCMQLISKVPQQYKRQCLENCWQVVFQEIKEFEIQQSFQQQKYAKLNQNKKRNSDFQLDEDENLDEFNLNDGQNHQKLSSSRNQINVIQII</sequence>
<evidence type="ECO:0000313" key="2">
    <source>
        <dbReference type="Proteomes" id="UP000054937"/>
    </source>
</evidence>
<keyword evidence="2" id="KW-1185">Reference proteome</keyword>